<dbReference type="RefSeq" id="WP_169454711.1">
    <property type="nucleotide sequence ID" value="NZ_CP051774.1"/>
</dbReference>
<evidence type="ECO:0000256" key="4">
    <source>
        <dbReference type="ARBA" id="ARBA00023027"/>
    </source>
</evidence>
<comment type="subunit">
    <text evidence="6">Homodimer.</text>
</comment>
<comment type="cofactor">
    <cofactor evidence="6">
        <name>FMN</name>
        <dbReference type="ChEBI" id="CHEBI:58210"/>
    </cofactor>
    <text evidence="6">Binds 1 FMN per subunit.</text>
</comment>
<dbReference type="PANTHER" id="PTHR43741:SF2">
    <property type="entry name" value="FMN-DEPENDENT NADH:QUINONE OXIDOREDUCTASE"/>
    <property type="match status" value="1"/>
</dbReference>
<keyword evidence="3 6" id="KW-0560">Oxidoreductase</keyword>
<evidence type="ECO:0000256" key="2">
    <source>
        <dbReference type="ARBA" id="ARBA00022643"/>
    </source>
</evidence>
<comment type="catalytic activity">
    <reaction evidence="6">
        <text>2 a quinone + NADH + H(+) = 2 a 1,4-benzosemiquinone + NAD(+)</text>
        <dbReference type="Rhea" id="RHEA:65952"/>
        <dbReference type="ChEBI" id="CHEBI:15378"/>
        <dbReference type="ChEBI" id="CHEBI:57540"/>
        <dbReference type="ChEBI" id="CHEBI:57945"/>
        <dbReference type="ChEBI" id="CHEBI:132124"/>
        <dbReference type="ChEBI" id="CHEBI:134225"/>
    </reaction>
</comment>
<evidence type="ECO:0000256" key="5">
    <source>
        <dbReference type="ARBA" id="ARBA00048542"/>
    </source>
</evidence>
<dbReference type="AlphaFoldDB" id="A0A858RJC4"/>
<feature type="binding site" evidence="6">
    <location>
        <position position="10"/>
    </location>
    <ligand>
        <name>FMN</name>
        <dbReference type="ChEBI" id="CHEBI:58210"/>
    </ligand>
</feature>
<evidence type="ECO:0000256" key="1">
    <source>
        <dbReference type="ARBA" id="ARBA00022630"/>
    </source>
</evidence>
<dbReference type="HAMAP" id="MF_01216">
    <property type="entry name" value="Azoreductase_type1"/>
    <property type="match status" value="1"/>
</dbReference>
<keyword evidence="2 6" id="KW-0288">FMN</keyword>
<evidence type="ECO:0000313" key="8">
    <source>
        <dbReference type="EMBL" id="QJE96310.1"/>
    </source>
</evidence>
<feature type="binding site" evidence="6">
    <location>
        <begin position="96"/>
        <end position="99"/>
    </location>
    <ligand>
        <name>FMN</name>
        <dbReference type="ChEBI" id="CHEBI:58210"/>
    </ligand>
</feature>
<dbReference type="EMBL" id="CP051774">
    <property type="protein sequence ID" value="QJE96310.1"/>
    <property type="molecule type" value="Genomic_DNA"/>
</dbReference>
<evidence type="ECO:0000259" key="7">
    <source>
        <dbReference type="Pfam" id="PF02525"/>
    </source>
</evidence>
<gene>
    <name evidence="6" type="primary">azoR</name>
    <name evidence="8" type="ORF">HHL09_11110</name>
</gene>
<dbReference type="GO" id="GO:0016655">
    <property type="term" value="F:oxidoreductase activity, acting on NAD(P)H, quinone or similar compound as acceptor"/>
    <property type="evidence" value="ECO:0007669"/>
    <property type="project" value="InterPro"/>
</dbReference>
<accession>A0A858RJC4</accession>
<dbReference type="InterPro" id="IPR023048">
    <property type="entry name" value="NADH:quinone_OxRdtase_FMN_depd"/>
</dbReference>
<dbReference type="InterPro" id="IPR050104">
    <property type="entry name" value="FMN-dep_NADH:Q_OxRdtase_AzoR1"/>
</dbReference>
<keyword evidence="4 6" id="KW-0520">NAD</keyword>
<organism evidence="8 9">
    <name type="scientific">Luteolibacter luteus</name>
    <dbReference type="NCBI Taxonomy" id="2728835"/>
    <lineage>
        <taxon>Bacteria</taxon>
        <taxon>Pseudomonadati</taxon>
        <taxon>Verrucomicrobiota</taxon>
        <taxon>Verrucomicrobiia</taxon>
        <taxon>Verrucomicrobiales</taxon>
        <taxon>Verrucomicrobiaceae</taxon>
        <taxon>Luteolibacter</taxon>
    </lineage>
</organism>
<comment type="function">
    <text evidence="6">Quinone reductase that provides resistance to thiol-specific stress caused by electrophilic quinones.</text>
</comment>
<comment type="caution">
    <text evidence="6">Lacks conserved residue(s) required for the propagation of feature annotation.</text>
</comment>
<keyword evidence="1 6" id="KW-0285">Flavoprotein</keyword>
<dbReference type="GO" id="GO:0010181">
    <property type="term" value="F:FMN binding"/>
    <property type="evidence" value="ECO:0007669"/>
    <property type="project" value="UniProtKB-UniRule"/>
</dbReference>
<dbReference type="EC" id="1.6.5.-" evidence="6"/>
<keyword evidence="9" id="KW-1185">Reference proteome</keyword>
<reference evidence="8 9" key="1">
    <citation type="submission" date="2020-04" db="EMBL/GenBank/DDBJ databases">
        <title>Luteolibacter sp. G-1-1-1 isolated from soil.</title>
        <authorList>
            <person name="Dahal R.H."/>
        </authorList>
    </citation>
    <scope>NUCLEOTIDE SEQUENCE [LARGE SCALE GENOMIC DNA]</scope>
    <source>
        <strain evidence="8 9">G-1-1-1</strain>
    </source>
</reference>
<dbReference type="KEGG" id="luo:HHL09_11110"/>
<comment type="similarity">
    <text evidence="6">Belongs to the azoreductase type 1 family.</text>
</comment>
<dbReference type="EC" id="1.7.1.17" evidence="6"/>
<dbReference type="Pfam" id="PF02525">
    <property type="entry name" value="Flavodoxin_2"/>
    <property type="match status" value="1"/>
</dbReference>
<proteinExistence type="inferred from homology"/>
<dbReference type="GO" id="GO:0009055">
    <property type="term" value="F:electron transfer activity"/>
    <property type="evidence" value="ECO:0007669"/>
    <property type="project" value="UniProtKB-UniRule"/>
</dbReference>
<evidence type="ECO:0000256" key="3">
    <source>
        <dbReference type="ARBA" id="ARBA00023002"/>
    </source>
</evidence>
<dbReference type="InterPro" id="IPR003680">
    <property type="entry name" value="Flavodoxin_fold"/>
</dbReference>
<dbReference type="InterPro" id="IPR029039">
    <property type="entry name" value="Flavoprotein-like_sf"/>
</dbReference>
<dbReference type="SUPFAM" id="SSF52218">
    <property type="entry name" value="Flavoproteins"/>
    <property type="match status" value="1"/>
</dbReference>
<dbReference type="GO" id="GO:0016652">
    <property type="term" value="F:oxidoreductase activity, acting on NAD(P)H as acceptor"/>
    <property type="evidence" value="ECO:0007669"/>
    <property type="project" value="UniProtKB-UniRule"/>
</dbReference>
<feature type="domain" description="Flavodoxin-like fold" evidence="7">
    <location>
        <begin position="3"/>
        <end position="198"/>
    </location>
</feature>
<dbReference type="Gene3D" id="3.40.50.360">
    <property type="match status" value="1"/>
</dbReference>
<comment type="catalytic activity">
    <reaction evidence="5">
        <text>N,N-dimethyl-1,4-phenylenediamine + anthranilate + 2 NAD(+) = 2-(4-dimethylaminophenyl)diazenylbenzoate + 2 NADH + 2 H(+)</text>
        <dbReference type="Rhea" id="RHEA:55872"/>
        <dbReference type="ChEBI" id="CHEBI:15378"/>
        <dbReference type="ChEBI" id="CHEBI:15783"/>
        <dbReference type="ChEBI" id="CHEBI:16567"/>
        <dbReference type="ChEBI" id="CHEBI:57540"/>
        <dbReference type="ChEBI" id="CHEBI:57945"/>
        <dbReference type="ChEBI" id="CHEBI:71579"/>
        <dbReference type="EC" id="1.7.1.17"/>
    </reaction>
    <physiologicalReaction direction="right-to-left" evidence="5">
        <dbReference type="Rhea" id="RHEA:55874"/>
    </physiologicalReaction>
</comment>
<dbReference type="Proteomes" id="UP000501812">
    <property type="component" value="Chromosome"/>
</dbReference>
<dbReference type="PANTHER" id="PTHR43741">
    <property type="entry name" value="FMN-DEPENDENT NADH-AZOREDUCTASE 1"/>
    <property type="match status" value="1"/>
</dbReference>
<evidence type="ECO:0000256" key="6">
    <source>
        <dbReference type="HAMAP-Rule" id="MF_01216"/>
    </source>
</evidence>
<evidence type="ECO:0000313" key="9">
    <source>
        <dbReference type="Proteomes" id="UP000501812"/>
    </source>
</evidence>
<sequence>MKSLLVINASGRVTRSITRQLTARFVERWKEAYPDAEIIDRDVGIRPPTPVSEAWVAASFSPADQRTPEMHAALEESETFIEEILRADAIVMGVPMYNFGMPAQMKAWFDQIVRVGRSFDFKDDEADPYLPLLPSRPVVLITATGTSGYEPGGLNERFNFLDPHLQSVLSFVGLDNISLIRVGFEESQDKRFKRSVEEAELSIDRAAGKLTPVAQPVN</sequence>
<protein>
    <recommendedName>
        <fullName evidence="6">FMN dependent NADH:quinone oxidoreductase</fullName>
        <ecNumber evidence="6">1.6.5.-</ecNumber>
    </recommendedName>
    <alternativeName>
        <fullName evidence="6">Azo-dye reductase</fullName>
    </alternativeName>
    <alternativeName>
        <fullName evidence="6">FMN-dependent NADH-azo compound oxidoreductase</fullName>
    </alternativeName>
    <alternativeName>
        <fullName evidence="6">FMN-dependent NADH-azoreductase</fullName>
        <ecNumber evidence="6">1.7.1.17</ecNumber>
    </alternativeName>
</protein>
<comment type="function">
    <text evidence="6">Also exhibits azoreductase activity. Catalyzes the reductive cleavage of the azo bond in aromatic azo compounds to the corresponding amines.</text>
</comment>
<name>A0A858RJC4_9BACT</name>